<dbReference type="InterPro" id="IPR019921">
    <property type="entry name" value="Lucif-like_OxRdtase_Rv2161c"/>
</dbReference>
<keyword evidence="7" id="KW-1185">Reference proteome</keyword>
<evidence type="ECO:0000259" key="5">
    <source>
        <dbReference type="Pfam" id="PF00296"/>
    </source>
</evidence>
<keyword evidence="3 6" id="KW-0560">Oxidoreductase</keyword>
<comment type="caution">
    <text evidence="6">The sequence shown here is derived from an EMBL/GenBank/DDBJ whole genome shotgun (WGS) entry which is preliminary data.</text>
</comment>
<dbReference type="Pfam" id="PF00296">
    <property type="entry name" value="Bac_luciferase"/>
    <property type="match status" value="1"/>
</dbReference>
<dbReference type="PANTHER" id="PTHR42847">
    <property type="entry name" value="ALKANESULFONATE MONOOXYGENASE"/>
    <property type="match status" value="1"/>
</dbReference>
<dbReference type="SUPFAM" id="SSF51679">
    <property type="entry name" value="Bacterial luciferase-like"/>
    <property type="match status" value="1"/>
</dbReference>
<keyword evidence="4" id="KW-0503">Monooxygenase</keyword>
<dbReference type="InterPro" id="IPR036661">
    <property type="entry name" value="Luciferase-like_sf"/>
</dbReference>
<dbReference type="Proteomes" id="UP001595528">
    <property type="component" value="Unassembled WGS sequence"/>
</dbReference>
<keyword evidence="1" id="KW-0285">Flavoprotein</keyword>
<keyword evidence="2" id="KW-0288">FMN</keyword>
<reference evidence="7" key="1">
    <citation type="journal article" date="2019" name="Int. J. Syst. Evol. Microbiol.">
        <title>The Global Catalogue of Microorganisms (GCM) 10K type strain sequencing project: providing services to taxonomists for standard genome sequencing and annotation.</title>
        <authorList>
            <consortium name="The Broad Institute Genomics Platform"/>
            <consortium name="The Broad Institute Genome Sequencing Center for Infectious Disease"/>
            <person name="Wu L."/>
            <person name="Ma J."/>
        </authorList>
    </citation>
    <scope>NUCLEOTIDE SEQUENCE [LARGE SCALE GENOMIC DNA]</scope>
    <source>
        <strain evidence="7">KCTC 42964</strain>
    </source>
</reference>
<dbReference type="RefSeq" id="WP_379904408.1">
    <property type="nucleotide sequence ID" value="NZ_JBHRTR010000034.1"/>
</dbReference>
<evidence type="ECO:0000256" key="4">
    <source>
        <dbReference type="ARBA" id="ARBA00023033"/>
    </source>
</evidence>
<sequence>MRLNAFFPTNDIGDDPAKIRDWAQAAEDLGYAMIEVPDHVLGTAARDGWTPFYDESHDFHETFTTLAFLAGCTRSIGLSSGVLVLPQRQTALVAKQAAEVDLLSGGRLRLGIGGGWNHVEYEALDMDWSTRGARQAEQVEVMRRLWTEDLVTVDGRFHRMRAVNVRPRPVQRPIPVWFGGTSDAVLKRAARIGDGWMPIIPPDEKAEARLAELDGLLKENGRDRVSFGLEAWIAAKEDQPERWAAAAAGWRRLGADMAMLFPAWRIPSADGQIAALRMFREALAD</sequence>
<dbReference type="EMBL" id="JBHRTR010000034">
    <property type="protein sequence ID" value="MFC3229834.1"/>
    <property type="molecule type" value="Genomic_DNA"/>
</dbReference>
<name>A0ABV7L5L4_9PROT</name>
<evidence type="ECO:0000313" key="7">
    <source>
        <dbReference type="Proteomes" id="UP001595528"/>
    </source>
</evidence>
<dbReference type="PANTHER" id="PTHR42847:SF4">
    <property type="entry name" value="ALKANESULFONATE MONOOXYGENASE-RELATED"/>
    <property type="match status" value="1"/>
</dbReference>
<dbReference type="NCBIfam" id="TIGR03619">
    <property type="entry name" value="F420_Rv2161c"/>
    <property type="match status" value="1"/>
</dbReference>
<dbReference type="InterPro" id="IPR011251">
    <property type="entry name" value="Luciferase-like_dom"/>
</dbReference>
<evidence type="ECO:0000313" key="6">
    <source>
        <dbReference type="EMBL" id="MFC3229834.1"/>
    </source>
</evidence>
<feature type="domain" description="Luciferase-like" evidence="5">
    <location>
        <begin position="14"/>
        <end position="254"/>
    </location>
</feature>
<evidence type="ECO:0000256" key="2">
    <source>
        <dbReference type="ARBA" id="ARBA00022643"/>
    </source>
</evidence>
<dbReference type="InterPro" id="IPR050172">
    <property type="entry name" value="SsuD_RutA_monooxygenase"/>
</dbReference>
<accession>A0ABV7L5L4</accession>
<evidence type="ECO:0000256" key="1">
    <source>
        <dbReference type="ARBA" id="ARBA00022630"/>
    </source>
</evidence>
<protein>
    <submittedName>
        <fullName evidence="6">LLM class F420-dependent oxidoreductase</fullName>
        <ecNumber evidence="6">1.-.-.-</ecNumber>
    </submittedName>
</protein>
<proteinExistence type="predicted"/>
<gene>
    <name evidence="6" type="ORF">ACFOGJ_21470</name>
</gene>
<dbReference type="EC" id="1.-.-.-" evidence="6"/>
<organism evidence="6 7">
    <name type="scientific">Marinibaculum pumilum</name>
    <dbReference type="NCBI Taxonomy" id="1766165"/>
    <lineage>
        <taxon>Bacteria</taxon>
        <taxon>Pseudomonadati</taxon>
        <taxon>Pseudomonadota</taxon>
        <taxon>Alphaproteobacteria</taxon>
        <taxon>Rhodospirillales</taxon>
        <taxon>Rhodospirillaceae</taxon>
        <taxon>Marinibaculum</taxon>
    </lineage>
</organism>
<dbReference type="GO" id="GO:0016491">
    <property type="term" value="F:oxidoreductase activity"/>
    <property type="evidence" value="ECO:0007669"/>
    <property type="project" value="UniProtKB-KW"/>
</dbReference>
<dbReference type="Gene3D" id="3.20.20.30">
    <property type="entry name" value="Luciferase-like domain"/>
    <property type="match status" value="1"/>
</dbReference>
<evidence type="ECO:0000256" key="3">
    <source>
        <dbReference type="ARBA" id="ARBA00023002"/>
    </source>
</evidence>